<comment type="caution">
    <text evidence="1">The sequence shown here is derived from an EMBL/GenBank/DDBJ whole genome shotgun (WGS) entry which is preliminary data.</text>
</comment>
<proteinExistence type="predicted"/>
<protein>
    <submittedName>
        <fullName evidence="1">Uncharacterized protein</fullName>
    </submittedName>
</protein>
<evidence type="ECO:0000313" key="1">
    <source>
        <dbReference type="EMBL" id="ORY04583.1"/>
    </source>
</evidence>
<dbReference type="AlphaFoldDB" id="A0A1Y1Z2R3"/>
<reference evidence="1 2" key="1">
    <citation type="submission" date="2016-08" db="EMBL/GenBank/DDBJ databases">
        <title>A Parts List for Fungal Cellulosomes Revealed by Comparative Genomics.</title>
        <authorList>
            <consortium name="DOE Joint Genome Institute"/>
            <person name="Haitjema C.H."/>
            <person name="Gilmore S.P."/>
            <person name="Henske J.K."/>
            <person name="Solomon K.V."/>
            <person name="De Groot R."/>
            <person name="Kuo A."/>
            <person name="Mondo S.J."/>
            <person name="Salamov A.A."/>
            <person name="Labutti K."/>
            <person name="Zhao Z."/>
            <person name="Chiniquy J."/>
            <person name="Barry K."/>
            <person name="Brewer H.M."/>
            <person name="Purvine S.O."/>
            <person name="Wright A.T."/>
            <person name="Boxma B."/>
            <person name="Van Alen T."/>
            <person name="Hackstein J.H."/>
            <person name="Baker S.E."/>
            <person name="Grigoriev I.V."/>
            <person name="O'Malley M.A."/>
        </authorList>
    </citation>
    <scope>NUCLEOTIDE SEQUENCE [LARGE SCALE GENOMIC DNA]</scope>
    <source>
        <strain evidence="1 2">G1</strain>
    </source>
</reference>
<accession>A0A1Y1Z2R3</accession>
<keyword evidence="2" id="KW-1185">Reference proteome</keyword>
<dbReference type="Proteomes" id="UP000193920">
    <property type="component" value="Unassembled WGS sequence"/>
</dbReference>
<gene>
    <name evidence="1" type="ORF">LY90DRAFT_213902</name>
</gene>
<name>A0A1Y1Z2R3_9FUNG</name>
<organism evidence="1 2">
    <name type="scientific">Neocallimastix californiae</name>
    <dbReference type="NCBI Taxonomy" id="1754190"/>
    <lineage>
        <taxon>Eukaryota</taxon>
        <taxon>Fungi</taxon>
        <taxon>Fungi incertae sedis</taxon>
        <taxon>Chytridiomycota</taxon>
        <taxon>Chytridiomycota incertae sedis</taxon>
        <taxon>Neocallimastigomycetes</taxon>
        <taxon>Neocallimastigales</taxon>
        <taxon>Neocallimastigaceae</taxon>
        <taxon>Neocallimastix</taxon>
    </lineage>
</organism>
<evidence type="ECO:0000313" key="2">
    <source>
        <dbReference type="Proteomes" id="UP000193920"/>
    </source>
</evidence>
<sequence>MALSTNRKIKNIINENKKKIKMTSSQNNKINNYIKELNIHFKIELFIKDLDNRDLFRNIKNVNK</sequence>
<dbReference type="EMBL" id="MCOG01000461">
    <property type="protein sequence ID" value="ORY04583.1"/>
    <property type="molecule type" value="Genomic_DNA"/>
</dbReference>